<organism evidence="1 2">
    <name type="scientific">Penicillium cataractarum</name>
    <dbReference type="NCBI Taxonomy" id="2100454"/>
    <lineage>
        <taxon>Eukaryota</taxon>
        <taxon>Fungi</taxon>
        <taxon>Dikarya</taxon>
        <taxon>Ascomycota</taxon>
        <taxon>Pezizomycotina</taxon>
        <taxon>Eurotiomycetes</taxon>
        <taxon>Eurotiomycetidae</taxon>
        <taxon>Eurotiales</taxon>
        <taxon>Aspergillaceae</taxon>
        <taxon>Penicillium</taxon>
    </lineage>
</organism>
<accession>A0A9W9RXF8</accession>
<evidence type="ECO:0000313" key="2">
    <source>
        <dbReference type="Proteomes" id="UP001147782"/>
    </source>
</evidence>
<dbReference type="EMBL" id="JAPZBS010000007">
    <property type="protein sequence ID" value="KAJ5368090.1"/>
    <property type="molecule type" value="Genomic_DNA"/>
</dbReference>
<dbReference type="AlphaFoldDB" id="A0A9W9RXF8"/>
<protein>
    <submittedName>
        <fullName evidence="1">Uncharacterized protein</fullName>
    </submittedName>
</protein>
<keyword evidence="2" id="KW-1185">Reference proteome</keyword>
<comment type="caution">
    <text evidence="1">The sequence shown here is derived from an EMBL/GenBank/DDBJ whole genome shotgun (WGS) entry which is preliminary data.</text>
</comment>
<reference evidence="1" key="1">
    <citation type="submission" date="2022-11" db="EMBL/GenBank/DDBJ databases">
        <authorList>
            <person name="Petersen C."/>
        </authorList>
    </citation>
    <scope>NUCLEOTIDE SEQUENCE</scope>
    <source>
        <strain evidence="1">IBT 29864</strain>
    </source>
</reference>
<proteinExistence type="predicted"/>
<dbReference type="RefSeq" id="XP_056552832.1">
    <property type="nucleotide sequence ID" value="XM_056700769.1"/>
</dbReference>
<evidence type="ECO:0000313" key="1">
    <source>
        <dbReference type="EMBL" id="KAJ5368090.1"/>
    </source>
</evidence>
<sequence length="100" mass="10748">MFITAMSTLLFDLHEYLGEGCELGAGSVSAACDIPHTISKFQTCHSSIKYEKLGQGSATDRRAHAVDQRVAGGCFEPQPQDKLCPGLTVTAKFGQSKKDI</sequence>
<reference evidence="1" key="2">
    <citation type="journal article" date="2023" name="IMA Fungus">
        <title>Comparative genomic study of the Penicillium genus elucidates a diverse pangenome and 15 lateral gene transfer events.</title>
        <authorList>
            <person name="Petersen C."/>
            <person name="Sorensen T."/>
            <person name="Nielsen M.R."/>
            <person name="Sondergaard T.E."/>
            <person name="Sorensen J.L."/>
            <person name="Fitzpatrick D.A."/>
            <person name="Frisvad J.C."/>
            <person name="Nielsen K.L."/>
        </authorList>
    </citation>
    <scope>NUCLEOTIDE SEQUENCE</scope>
    <source>
        <strain evidence="1">IBT 29864</strain>
    </source>
</reference>
<gene>
    <name evidence="1" type="ORF">N7496_007850</name>
</gene>
<dbReference type="Proteomes" id="UP001147782">
    <property type="component" value="Unassembled WGS sequence"/>
</dbReference>
<dbReference type="GeneID" id="81439948"/>
<name>A0A9W9RXF8_9EURO</name>